<dbReference type="EMBL" id="JAPHNI010000455">
    <property type="protein sequence ID" value="KAJ8110903.1"/>
    <property type="molecule type" value="Genomic_DNA"/>
</dbReference>
<name>A0ACC2I6X0_9PLEO</name>
<evidence type="ECO:0000313" key="2">
    <source>
        <dbReference type="Proteomes" id="UP001153331"/>
    </source>
</evidence>
<protein>
    <submittedName>
        <fullName evidence="1">Uncharacterized protein</fullName>
    </submittedName>
</protein>
<accession>A0ACC2I6X0</accession>
<organism evidence="1 2">
    <name type="scientific">Boeremia exigua</name>
    <dbReference type="NCBI Taxonomy" id="749465"/>
    <lineage>
        <taxon>Eukaryota</taxon>
        <taxon>Fungi</taxon>
        <taxon>Dikarya</taxon>
        <taxon>Ascomycota</taxon>
        <taxon>Pezizomycotina</taxon>
        <taxon>Dothideomycetes</taxon>
        <taxon>Pleosporomycetidae</taxon>
        <taxon>Pleosporales</taxon>
        <taxon>Pleosporineae</taxon>
        <taxon>Didymellaceae</taxon>
        <taxon>Boeremia</taxon>
    </lineage>
</organism>
<evidence type="ECO:0000313" key="1">
    <source>
        <dbReference type="EMBL" id="KAJ8110903.1"/>
    </source>
</evidence>
<proteinExistence type="predicted"/>
<sequence>MYFTALDLRGAYNLIRIKEGEEWKTAFRTCYGHYEYTVMPFRLTNALATCQALINNVLRAHLDKTVVAYLDDILVYSKTLEEHIVYVKEVLECLKQADLQLKPEKCEWHKEEVEFLGFVVGRYGVKMSKDKTQVVKDWLTPTNVKGIQEFLGFVNFN</sequence>
<reference evidence="1" key="1">
    <citation type="submission" date="2022-11" db="EMBL/GenBank/DDBJ databases">
        <title>Genome Sequence of Boeremia exigua.</title>
        <authorList>
            <person name="Buettner E."/>
        </authorList>
    </citation>
    <scope>NUCLEOTIDE SEQUENCE</scope>
    <source>
        <strain evidence="1">CU02</strain>
    </source>
</reference>
<gene>
    <name evidence="1" type="ORF">OPT61_g6372</name>
</gene>
<comment type="caution">
    <text evidence="1">The sequence shown here is derived from an EMBL/GenBank/DDBJ whole genome shotgun (WGS) entry which is preliminary data.</text>
</comment>
<dbReference type="Proteomes" id="UP001153331">
    <property type="component" value="Unassembled WGS sequence"/>
</dbReference>
<keyword evidence="2" id="KW-1185">Reference proteome</keyword>